<dbReference type="Pfam" id="PF12694">
    <property type="entry name" value="cpYpsA"/>
    <property type="match status" value="1"/>
</dbReference>
<comment type="caution">
    <text evidence="1">The sequence shown here is derived from an EMBL/GenBank/DDBJ whole genome shotgun (WGS) entry which is preliminary data.</text>
</comment>
<dbReference type="AlphaFoldDB" id="B9XL38"/>
<evidence type="ECO:0000313" key="1">
    <source>
        <dbReference type="EMBL" id="EEF59389.1"/>
    </source>
</evidence>
<dbReference type="Proteomes" id="UP000003688">
    <property type="component" value="Unassembled WGS sequence"/>
</dbReference>
<dbReference type="STRING" id="320771.Cflav_PD2233"/>
<gene>
    <name evidence="1" type="ORF">Cflav_PD2233</name>
</gene>
<reference evidence="1 2" key="1">
    <citation type="journal article" date="2011" name="J. Bacteriol.">
        <title>Genome sequence of 'Pedosphaera parvula' Ellin514, an aerobic Verrucomicrobial isolate from pasture soil.</title>
        <authorList>
            <person name="Kant R."/>
            <person name="van Passel M.W."/>
            <person name="Sangwan P."/>
            <person name="Palva A."/>
            <person name="Lucas S."/>
            <person name="Copeland A."/>
            <person name="Lapidus A."/>
            <person name="Glavina Del Rio T."/>
            <person name="Dalin E."/>
            <person name="Tice H."/>
            <person name="Bruce D."/>
            <person name="Goodwin L."/>
            <person name="Pitluck S."/>
            <person name="Chertkov O."/>
            <person name="Larimer F.W."/>
            <person name="Land M.L."/>
            <person name="Hauser L."/>
            <person name="Brettin T.S."/>
            <person name="Detter J.C."/>
            <person name="Han S."/>
            <person name="de Vos W.M."/>
            <person name="Janssen P.H."/>
            <person name="Smidt H."/>
        </authorList>
    </citation>
    <scope>NUCLEOTIDE SEQUENCE [LARGE SCALE GENOMIC DNA]</scope>
    <source>
        <strain evidence="1 2">Ellin514</strain>
    </source>
</reference>
<sequence length="169" mass="18403">MLDYYSTIMNSSFALFEKIISGGQTGADRAALDFALAHGIPHGGWCPRGRLAEDGPLGSQYQLTEIPSADSAQRTEWNVRDSDATVIFSLNSELSGGTLKTLEFTQSHGKPLLHILRSEPNPSQSLASFIQHHRAKSLNIAGPRESEEPGIGIFVRNALEKLFLQGRPA</sequence>
<organism evidence="1 2">
    <name type="scientific">Pedosphaera parvula (strain Ellin514)</name>
    <dbReference type="NCBI Taxonomy" id="320771"/>
    <lineage>
        <taxon>Bacteria</taxon>
        <taxon>Pseudomonadati</taxon>
        <taxon>Verrucomicrobiota</taxon>
        <taxon>Pedosphaerae</taxon>
        <taxon>Pedosphaerales</taxon>
        <taxon>Pedosphaeraceae</taxon>
        <taxon>Pedosphaera</taxon>
    </lineage>
</organism>
<dbReference type="EMBL" id="ABOX02000028">
    <property type="protein sequence ID" value="EEF59389.1"/>
    <property type="molecule type" value="Genomic_DNA"/>
</dbReference>
<name>B9XL38_PEDPL</name>
<evidence type="ECO:0008006" key="3">
    <source>
        <dbReference type="Google" id="ProtNLM"/>
    </source>
</evidence>
<accession>B9XL38</accession>
<protein>
    <recommendedName>
        <fullName evidence="3">Molybdenum cofactor carrier</fullName>
    </recommendedName>
</protein>
<dbReference type="SUPFAM" id="SSF102405">
    <property type="entry name" value="MCP/YpsA-like"/>
    <property type="match status" value="1"/>
</dbReference>
<evidence type="ECO:0000313" key="2">
    <source>
        <dbReference type="Proteomes" id="UP000003688"/>
    </source>
</evidence>
<keyword evidence="2" id="KW-1185">Reference proteome</keyword>
<dbReference type="Gene3D" id="3.40.50.450">
    <property type="match status" value="1"/>
</dbReference>
<proteinExistence type="predicted"/>
<dbReference type="InterPro" id="IPR024755">
    <property type="entry name" value="cpYpsA"/>
</dbReference>